<evidence type="ECO:0000256" key="1">
    <source>
        <dbReference type="SAM" id="MobiDB-lite"/>
    </source>
</evidence>
<keyword evidence="3" id="KW-1185">Reference proteome</keyword>
<name>A0ABD2J9G9_HETSC</name>
<dbReference type="Proteomes" id="UP001620645">
    <property type="component" value="Unassembled WGS sequence"/>
</dbReference>
<dbReference type="AlphaFoldDB" id="A0ABD2J9G9"/>
<feature type="compositionally biased region" description="Pro residues" evidence="1">
    <location>
        <begin position="1"/>
        <end position="11"/>
    </location>
</feature>
<dbReference type="EMBL" id="JBICCN010000185">
    <property type="protein sequence ID" value="KAL3087143.1"/>
    <property type="molecule type" value="Genomic_DNA"/>
</dbReference>
<protein>
    <submittedName>
        <fullName evidence="2">Uncharacterized protein</fullName>
    </submittedName>
</protein>
<proteinExistence type="predicted"/>
<accession>A0ABD2J9G9</accession>
<organism evidence="2 3">
    <name type="scientific">Heterodera schachtii</name>
    <name type="common">Sugarbeet cyst nematode worm</name>
    <name type="synonym">Tylenchus schachtii</name>
    <dbReference type="NCBI Taxonomy" id="97005"/>
    <lineage>
        <taxon>Eukaryota</taxon>
        <taxon>Metazoa</taxon>
        <taxon>Ecdysozoa</taxon>
        <taxon>Nematoda</taxon>
        <taxon>Chromadorea</taxon>
        <taxon>Rhabditida</taxon>
        <taxon>Tylenchina</taxon>
        <taxon>Tylenchomorpha</taxon>
        <taxon>Tylenchoidea</taxon>
        <taxon>Heteroderidae</taxon>
        <taxon>Heteroderinae</taxon>
        <taxon>Heterodera</taxon>
    </lineage>
</organism>
<reference evidence="2 3" key="1">
    <citation type="submission" date="2024-10" db="EMBL/GenBank/DDBJ databases">
        <authorList>
            <person name="Kim D."/>
        </authorList>
    </citation>
    <scope>NUCLEOTIDE SEQUENCE [LARGE SCALE GENOMIC DNA]</scope>
    <source>
        <strain evidence="2">Taebaek</strain>
    </source>
</reference>
<comment type="caution">
    <text evidence="2">The sequence shown here is derived from an EMBL/GenBank/DDBJ whole genome shotgun (WGS) entry which is preliminary data.</text>
</comment>
<feature type="region of interest" description="Disordered" evidence="1">
    <location>
        <begin position="1"/>
        <end position="22"/>
    </location>
</feature>
<sequence length="389" mass="46091">MAPNNKKPPTPTKKTSRASSSQFASCGTDGFDDCPPSLASSSLRAIGLSFVRAKLRWRRLDEFRLECRRAVIGWAFINESLKVHVLDTVEDLCAELSRWTEKHAQIFPEEENQAIRQAAFKAKAQSLDSAHSLNSQRTFKQQKQTKALRLCQPAEYLRIFYDCLLWRPTKAKLDAHPVYHFWLRVLEDRREWERLYRPDRLIVDQQLMLVFRFAITHGFLELVHRLWGDLTEGQIETIGFLSWKTICFNVQHTEMVRFLCRVLCRININGMVRLSWDNFYHKVQQTLESDEMPREEQMKRFHKLESLLVNWCPELRKAVLSRENFRVFTDSVYRNKAEPFLLFLDYIEGSNRLLGGARKEVERIWERKMGSEKVRFFRQQLIRRQTANE</sequence>
<evidence type="ECO:0000313" key="3">
    <source>
        <dbReference type="Proteomes" id="UP001620645"/>
    </source>
</evidence>
<gene>
    <name evidence="2" type="ORF">niasHS_005382</name>
</gene>
<evidence type="ECO:0000313" key="2">
    <source>
        <dbReference type="EMBL" id="KAL3087143.1"/>
    </source>
</evidence>